<dbReference type="GO" id="GO:0005739">
    <property type="term" value="C:mitochondrion"/>
    <property type="evidence" value="ECO:0007669"/>
    <property type="project" value="UniProtKB-SubCell"/>
</dbReference>
<organism evidence="3 4">
    <name type="scientific">Russula ochroleuca</name>
    <dbReference type="NCBI Taxonomy" id="152965"/>
    <lineage>
        <taxon>Eukaryota</taxon>
        <taxon>Fungi</taxon>
        <taxon>Dikarya</taxon>
        <taxon>Basidiomycota</taxon>
        <taxon>Agaricomycotina</taxon>
        <taxon>Agaricomycetes</taxon>
        <taxon>Russulales</taxon>
        <taxon>Russulaceae</taxon>
        <taxon>Russula</taxon>
    </lineage>
</organism>
<proteinExistence type="predicted"/>
<dbReference type="EMBL" id="WHVB01000008">
    <property type="protein sequence ID" value="KAF8480107.1"/>
    <property type="molecule type" value="Genomic_DNA"/>
</dbReference>
<dbReference type="Proteomes" id="UP000759537">
    <property type="component" value="Unassembled WGS sequence"/>
</dbReference>
<reference evidence="3" key="1">
    <citation type="submission" date="2019-10" db="EMBL/GenBank/DDBJ databases">
        <authorList>
            <consortium name="DOE Joint Genome Institute"/>
            <person name="Kuo A."/>
            <person name="Miyauchi S."/>
            <person name="Kiss E."/>
            <person name="Drula E."/>
            <person name="Kohler A."/>
            <person name="Sanchez-Garcia M."/>
            <person name="Andreopoulos B."/>
            <person name="Barry K.W."/>
            <person name="Bonito G."/>
            <person name="Buee M."/>
            <person name="Carver A."/>
            <person name="Chen C."/>
            <person name="Cichocki N."/>
            <person name="Clum A."/>
            <person name="Culley D."/>
            <person name="Crous P.W."/>
            <person name="Fauchery L."/>
            <person name="Girlanda M."/>
            <person name="Hayes R."/>
            <person name="Keri Z."/>
            <person name="LaButti K."/>
            <person name="Lipzen A."/>
            <person name="Lombard V."/>
            <person name="Magnuson J."/>
            <person name="Maillard F."/>
            <person name="Morin E."/>
            <person name="Murat C."/>
            <person name="Nolan M."/>
            <person name="Ohm R."/>
            <person name="Pangilinan J."/>
            <person name="Pereira M."/>
            <person name="Perotto S."/>
            <person name="Peter M."/>
            <person name="Riley R."/>
            <person name="Sitrit Y."/>
            <person name="Stielow B."/>
            <person name="Szollosi G."/>
            <person name="Zifcakova L."/>
            <person name="Stursova M."/>
            <person name="Spatafora J.W."/>
            <person name="Tedersoo L."/>
            <person name="Vaario L.-M."/>
            <person name="Yamada A."/>
            <person name="Yan M."/>
            <person name="Wang P."/>
            <person name="Xu J."/>
            <person name="Bruns T."/>
            <person name="Baldrian P."/>
            <person name="Vilgalys R."/>
            <person name="Henrissat B."/>
            <person name="Grigoriev I.V."/>
            <person name="Hibbett D."/>
            <person name="Nagy L.G."/>
            <person name="Martin F.M."/>
        </authorList>
    </citation>
    <scope>NUCLEOTIDE SEQUENCE</scope>
    <source>
        <strain evidence="3">Prilba</strain>
    </source>
</reference>
<sequence length="270" mass="28627">MRLTQIHRLPERLLSTVHRGTAFEYRALALLTKHMSMSLTHVGGSYDGGVDLIGWWWVPSGSRTTHPLDATVKPPGCSIANRRRLRVLAQCKAEKRKMGPAYLRELEGVIYRYANPTSTTTTATPDAKAKQEEPPPIAILVSESAFTRNCLLAAHASPLPFLLVHLPQPPSSSSDSSSSSSSGGGAGTGAAIGAVFGNPALVSAKGVLGGELEIRWERAVPSLASLASPSSSSGVLCGSGRPRLWWQGQPLASWTPDADVDADGAVLNQR</sequence>
<gene>
    <name evidence="3" type="ORF">DFH94DRAFT_650131</name>
</gene>
<dbReference type="InterPro" id="IPR018828">
    <property type="entry name" value="RRG7"/>
</dbReference>
<evidence type="ECO:0000313" key="4">
    <source>
        <dbReference type="Proteomes" id="UP000759537"/>
    </source>
</evidence>
<evidence type="ECO:0008006" key="5">
    <source>
        <dbReference type="Google" id="ProtNLM"/>
    </source>
</evidence>
<comment type="subcellular location">
    <subcellularLocation>
        <location evidence="1">Mitochondrion</location>
    </subcellularLocation>
</comment>
<evidence type="ECO:0000256" key="2">
    <source>
        <dbReference type="ARBA" id="ARBA00023128"/>
    </source>
</evidence>
<name>A0A9P5T9G0_9AGAM</name>
<keyword evidence="2" id="KW-0496">Mitochondrion</keyword>
<keyword evidence="4" id="KW-1185">Reference proteome</keyword>
<dbReference type="OrthoDB" id="20734at2759"/>
<evidence type="ECO:0000313" key="3">
    <source>
        <dbReference type="EMBL" id="KAF8480107.1"/>
    </source>
</evidence>
<evidence type="ECO:0000256" key="1">
    <source>
        <dbReference type="ARBA" id="ARBA00004173"/>
    </source>
</evidence>
<dbReference type="PANTHER" id="PTHR28133">
    <property type="entry name" value="REQUIRED FOR RESPIRATORY GROWTH PROTEIN 7, MITOCHONDRIAL"/>
    <property type="match status" value="1"/>
</dbReference>
<accession>A0A9P5T9G0</accession>
<reference evidence="3" key="2">
    <citation type="journal article" date="2020" name="Nat. Commun.">
        <title>Large-scale genome sequencing of mycorrhizal fungi provides insights into the early evolution of symbiotic traits.</title>
        <authorList>
            <person name="Miyauchi S."/>
            <person name="Kiss E."/>
            <person name="Kuo A."/>
            <person name="Drula E."/>
            <person name="Kohler A."/>
            <person name="Sanchez-Garcia M."/>
            <person name="Morin E."/>
            <person name="Andreopoulos B."/>
            <person name="Barry K.W."/>
            <person name="Bonito G."/>
            <person name="Buee M."/>
            <person name="Carver A."/>
            <person name="Chen C."/>
            <person name="Cichocki N."/>
            <person name="Clum A."/>
            <person name="Culley D."/>
            <person name="Crous P.W."/>
            <person name="Fauchery L."/>
            <person name="Girlanda M."/>
            <person name="Hayes R.D."/>
            <person name="Keri Z."/>
            <person name="LaButti K."/>
            <person name="Lipzen A."/>
            <person name="Lombard V."/>
            <person name="Magnuson J."/>
            <person name="Maillard F."/>
            <person name="Murat C."/>
            <person name="Nolan M."/>
            <person name="Ohm R.A."/>
            <person name="Pangilinan J."/>
            <person name="Pereira M.F."/>
            <person name="Perotto S."/>
            <person name="Peter M."/>
            <person name="Pfister S."/>
            <person name="Riley R."/>
            <person name="Sitrit Y."/>
            <person name="Stielow J.B."/>
            <person name="Szollosi G."/>
            <person name="Zifcakova L."/>
            <person name="Stursova M."/>
            <person name="Spatafora J.W."/>
            <person name="Tedersoo L."/>
            <person name="Vaario L.M."/>
            <person name="Yamada A."/>
            <person name="Yan M."/>
            <person name="Wang P."/>
            <person name="Xu J."/>
            <person name="Bruns T."/>
            <person name="Baldrian P."/>
            <person name="Vilgalys R."/>
            <person name="Dunand C."/>
            <person name="Henrissat B."/>
            <person name="Grigoriev I.V."/>
            <person name="Hibbett D."/>
            <person name="Nagy L.G."/>
            <person name="Martin F.M."/>
        </authorList>
    </citation>
    <scope>NUCLEOTIDE SEQUENCE</scope>
    <source>
        <strain evidence="3">Prilba</strain>
    </source>
</reference>
<comment type="caution">
    <text evidence="3">The sequence shown here is derived from an EMBL/GenBank/DDBJ whole genome shotgun (WGS) entry which is preliminary data.</text>
</comment>
<dbReference type="AlphaFoldDB" id="A0A9P5T9G0"/>
<dbReference type="Pfam" id="PF10356">
    <property type="entry name" value="RRG7"/>
    <property type="match status" value="1"/>
</dbReference>
<dbReference type="PANTHER" id="PTHR28133:SF1">
    <property type="entry name" value="REQUIRED FOR RESPIRATORY GROWTH PROTEIN 7, MITOCHONDRIAL"/>
    <property type="match status" value="1"/>
</dbReference>
<protein>
    <recommendedName>
        <fullName evidence="5">Restriction endonuclease type IV Mrr domain-containing protein</fullName>
    </recommendedName>
</protein>